<keyword evidence="4" id="KW-1185">Reference proteome</keyword>
<dbReference type="RefSeq" id="WP_323194205.1">
    <property type="nucleotide sequence ID" value="NZ_JAYGHG010000001.1"/>
</dbReference>
<feature type="compositionally biased region" description="Basic and acidic residues" evidence="1">
    <location>
        <begin position="278"/>
        <end position="291"/>
    </location>
</feature>
<dbReference type="PANTHER" id="PTHR36740">
    <property type="entry name" value="PRC DOMAIN-CONTAINING PROTEIN"/>
    <property type="match status" value="1"/>
</dbReference>
<evidence type="ECO:0000256" key="1">
    <source>
        <dbReference type="SAM" id="MobiDB-lite"/>
    </source>
</evidence>
<proteinExistence type="predicted"/>
<feature type="region of interest" description="Disordered" evidence="1">
    <location>
        <begin position="278"/>
        <end position="315"/>
    </location>
</feature>
<feature type="domain" description="PRC-barrel" evidence="2">
    <location>
        <begin position="88"/>
        <end position="155"/>
    </location>
</feature>
<evidence type="ECO:0000313" key="3">
    <source>
        <dbReference type="EMBL" id="MEA5579862.1"/>
    </source>
</evidence>
<evidence type="ECO:0000313" key="4">
    <source>
        <dbReference type="Proteomes" id="UP001302120"/>
    </source>
</evidence>
<dbReference type="EMBL" id="JAYGHG010000001">
    <property type="protein sequence ID" value="MEA5579862.1"/>
    <property type="molecule type" value="Genomic_DNA"/>
</dbReference>
<dbReference type="InterPro" id="IPR027275">
    <property type="entry name" value="PRC-brl_dom"/>
</dbReference>
<protein>
    <submittedName>
        <fullName evidence="3">PRC-barrel domain-containing protein</fullName>
    </submittedName>
</protein>
<dbReference type="Pfam" id="PF05239">
    <property type="entry name" value="PRC"/>
    <property type="match status" value="1"/>
</dbReference>
<gene>
    <name evidence="3" type="ORF">VB620_00730</name>
</gene>
<dbReference type="PANTHER" id="PTHR36740:SF1">
    <property type="entry name" value="PRC-BARREL DOMAIN-CONTAINING PROTEIN"/>
    <property type="match status" value="1"/>
</dbReference>
<name>A0ABU5U8L4_9CYAN</name>
<accession>A0ABU5U8L4</accession>
<comment type="caution">
    <text evidence="3">The sequence shown here is derived from an EMBL/GenBank/DDBJ whole genome shotgun (WGS) entry which is preliminary data.</text>
</comment>
<sequence length="315" mass="35116">MSTLSPVLKYSELLNRLVLDRDTVAEVGRVSRFLLDSQAQKIVGFICKSGWLGNQQKTFAWKEIEAIGADSVIVKHQDEQTSGITESVNPVLGSEVWTNSGNKVGKIIDLLFHKETGDVVNYMFSPNGWQGLIEGTYLLAPIMISSVGDKRIIILEKAVENPQKYTEGLGEKLSQATEFIQQDYEQTKQNLEAAKPGLQKAVDQVKFSERISQAREFIQQDYEKTKQDLEAVKPGLEKAVDQVKLGDKISQAREFIQQDYEKTKQDLEAVKPGLQKAVEKVKGSDKIKTDQVEENPSTAETKLQGEPPKSIDSGN</sequence>
<reference evidence="3 4" key="1">
    <citation type="submission" date="2023-12" db="EMBL/GenBank/DDBJ databases">
        <title>Baltic Sea Cyanobacteria.</title>
        <authorList>
            <person name="Delbaje E."/>
            <person name="Fewer D.P."/>
            <person name="Shishido T.K."/>
        </authorList>
    </citation>
    <scope>NUCLEOTIDE SEQUENCE [LARGE SCALE GENOMIC DNA]</scope>
    <source>
        <strain evidence="3 4">UHCC-0300</strain>
    </source>
</reference>
<dbReference type="InterPro" id="IPR011033">
    <property type="entry name" value="PRC_barrel-like_sf"/>
</dbReference>
<dbReference type="Proteomes" id="UP001302120">
    <property type="component" value="Unassembled WGS sequence"/>
</dbReference>
<dbReference type="SUPFAM" id="SSF50346">
    <property type="entry name" value="PRC-barrel domain"/>
    <property type="match status" value="2"/>
</dbReference>
<dbReference type="Gene3D" id="2.30.30.240">
    <property type="entry name" value="PRC-barrel domain"/>
    <property type="match status" value="2"/>
</dbReference>
<organism evidence="3 4">
    <name type="scientific">Nodularia harveyana UHCC-0300</name>
    <dbReference type="NCBI Taxonomy" id="2974287"/>
    <lineage>
        <taxon>Bacteria</taxon>
        <taxon>Bacillati</taxon>
        <taxon>Cyanobacteriota</taxon>
        <taxon>Cyanophyceae</taxon>
        <taxon>Nostocales</taxon>
        <taxon>Nodulariaceae</taxon>
        <taxon>Nodularia</taxon>
    </lineage>
</organism>
<evidence type="ECO:0000259" key="2">
    <source>
        <dbReference type="Pfam" id="PF05239"/>
    </source>
</evidence>